<gene>
    <name evidence="5" type="ORF">E8P82_07145</name>
</gene>
<protein>
    <submittedName>
        <fullName evidence="5">Extracellular solute-binding protein</fullName>
    </submittedName>
</protein>
<name>A0A4S5E5J8_9MICC</name>
<dbReference type="GO" id="GO:0055052">
    <property type="term" value="C:ATP-binding cassette (ABC) transporter complex, substrate-binding subunit-containing"/>
    <property type="evidence" value="ECO:0007669"/>
    <property type="project" value="TreeGrafter"/>
</dbReference>
<dbReference type="PANTHER" id="PTHR30061">
    <property type="entry name" value="MALTOSE-BINDING PERIPLASMIC PROTEIN"/>
    <property type="match status" value="1"/>
</dbReference>
<evidence type="ECO:0000313" key="6">
    <source>
        <dbReference type="Proteomes" id="UP000305233"/>
    </source>
</evidence>
<dbReference type="Pfam" id="PF13416">
    <property type="entry name" value="SBP_bac_8"/>
    <property type="match status" value="1"/>
</dbReference>
<comment type="similarity">
    <text evidence="1">Belongs to the bacterial solute-binding protein 1 family.</text>
</comment>
<dbReference type="GO" id="GO:0015768">
    <property type="term" value="P:maltose transport"/>
    <property type="evidence" value="ECO:0007669"/>
    <property type="project" value="TreeGrafter"/>
</dbReference>
<accession>A0A4S5E5J8</accession>
<dbReference type="Gene3D" id="3.40.190.10">
    <property type="entry name" value="Periplasmic binding protein-like II"/>
    <property type="match status" value="2"/>
</dbReference>
<proteinExistence type="inferred from homology"/>
<reference evidence="5 6" key="1">
    <citation type="submission" date="2019-04" db="EMBL/GenBank/DDBJ databases">
        <authorList>
            <person name="Liu Q."/>
            <person name="Xin Y.-H."/>
        </authorList>
    </citation>
    <scope>NUCLEOTIDE SEQUENCE [LARGE SCALE GENOMIC DNA]</scope>
    <source>
        <strain evidence="5 6">AM23</strain>
    </source>
</reference>
<keyword evidence="6" id="KW-1185">Reference proteome</keyword>
<evidence type="ECO:0000256" key="1">
    <source>
        <dbReference type="ARBA" id="ARBA00008520"/>
    </source>
</evidence>
<dbReference type="PROSITE" id="PS51257">
    <property type="entry name" value="PROKAR_LIPOPROTEIN"/>
    <property type="match status" value="1"/>
</dbReference>
<dbReference type="SUPFAM" id="SSF53850">
    <property type="entry name" value="Periplasmic binding protein-like II"/>
    <property type="match status" value="1"/>
</dbReference>
<dbReference type="GO" id="GO:0042956">
    <property type="term" value="P:maltodextrin transmembrane transport"/>
    <property type="evidence" value="ECO:0007669"/>
    <property type="project" value="TreeGrafter"/>
</dbReference>
<dbReference type="EMBL" id="SSWH01000005">
    <property type="protein sequence ID" value="THJ66712.1"/>
    <property type="molecule type" value="Genomic_DNA"/>
</dbReference>
<dbReference type="InterPro" id="IPR006059">
    <property type="entry name" value="SBP"/>
</dbReference>
<dbReference type="Proteomes" id="UP000305233">
    <property type="component" value="Unassembled WGS sequence"/>
</dbReference>
<feature type="chain" id="PRO_5020371815" evidence="4">
    <location>
        <begin position="30"/>
        <end position="431"/>
    </location>
</feature>
<dbReference type="PANTHER" id="PTHR30061:SF50">
    <property type="entry name" value="MALTOSE_MALTODEXTRIN-BINDING PERIPLASMIC PROTEIN"/>
    <property type="match status" value="1"/>
</dbReference>
<comment type="caution">
    <text evidence="5">The sequence shown here is derived from an EMBL/GenBank/DDBJ whole genome shotgun (WGS) entry which is preliminary data.</text>
</comment>
<evidence type="ECO:0000256" key="2">
    <source>
        <dbReference type="ARBA" id="ARBA00022448"/>
    </source>
</evidence>
<dbReference type="AlphaFoldDB" id="A0A4S5E5J8"/>
<dbReference type="RefSeq" id="WP_136453814.1">
    <property type="nucleotide sequence ID" value="NZ_SSWH01000005.1"/>
</dbReference>
<keyword evidence="3 4" id="KW-0732">Signal</keyword>
<feature type="signal peptide" evidence="4">
    <location>
        <begin position="1"/>
        <end position="29"/>
    </location>
</feature>
<sequence>MRTRTTRTTVRSFAVVASVSFLLTGCSGADTASSDSSGSAQPASESAAPAVRGDEDLIIWAEPDRVEYIQQVADAFAEENGISVGVQGIVNTRQDFITANSASNGPDVLAGAHDWIGQLVQNGAVDPLQLSPDDLEAYSETAVDASTYRDQLYALPYMVESVALYCNTEYAPDTYSSIEDVIAASQSAVDDGTIDVPLVLQQGQLGDAYHMQPLFTSAGGYIFGRDAEGNYDPTDLGLNTPDSIAAAEKIATLGEDETNTIRRSISSDNYLSLFTEGRAGCMVSGPWALPDVREALGEDYSIQPVPGFEGMQPAEPFMGSQGFMVASNGENKAFAEEFVTNGINSEEAMQTLFEASNQPPAMESVREGVTDEDVLMFATAADEGAPMPAIPAMAEVFAPLGQAWSAIIGGADPAETMNQTQETIANAIASQ</sequence>
<evidence type="ECO:0000256" key="4">
    <source>
        <dbReference type="SAM" id="SignalP"/>
    </source>
</evidence>
<organism evidence="5 6">
    <name type="scientific">Arthrobacter echini</name>
    <dbReference type="NCBI Taxonomy" id="1529066"/>
    <lineage>
        <taxon>Bacteria</taxon>
        <taxon>Bacillati</taxon>
        <taxon>Actinomycetota</taxon>
        <taxon>Actinomycetes</taxon>
        <taxon>Micrococcales</taxon>
        <taxon>Micrococcaceae</taxon>
        <taxon>Arthrobacter</taxon>
    </lineage>
</organism>
<keyword evidence="2" id="KW-0813">Transport</keyword>
<evidence type="ECO:0000256" key="3">
    <source>
        <dbReference type="ARBA" id="ARBA00022729"/>
    </source>
</evidence>
<evidence type="ECO:0000313" key="5">
    <source>
        <dbReference type="EMBL" id="THJ66712.1"/>
    </source>
</evidence>
<dbReference type="OrthoDB" id="9766758at2"/>
<dbReference type="GO" id="GO:1901982">
    <property type="term" value="F:maltose binding"/>
    <property type="evidence" value="ECO:0007669"/>
    <property type="project" value="TreeGrafter"/>
</dbReference>